<comment type="similarity">
    <text evidence="1">Belongs to the sulfotransferase 1 family.</text>
</comment>
<keyword evidence="5" id="KW-1185">Reference proteome</keyword>
<dbReference type="EMBL" id="JARMAB010000012">
    <property type="protein sequence ID" value="MED1203464.1"/>
    <property type="molecule type" value="Genomic_DNA"/>
</dbReference>
<dbReference type="Pfam" id="PF00685">
    <property type="entry name" value="Sulfotransfer_1"/>
    <property type="match status" value="1"/>
</dbReference>
<dbReference type="Gene3D" id="3.40.50.300">
    <property type="entry name" value="P-loop containing nucleotide triphosphate hydrolases"/>
    <property type="match status" value="1"/>
</dbReference>
<keyword evidence="2" id="KW-0808">Transferase</keyword>
<evidence type="ECO:0000259" key="3">
    <source>
        <dbReference type="Pfam" id="PF00685"/>
    </source>
</evidence>
<evidence type="ECO:0000256" key="2">
    <source>
        <dbReference type="ARBA" id="ARBA00022679"/>
    </source>
</evidence>
<evidence type="ECO:0000313" key="4">
    <source>
        <dbReference type="EMBL" id="MED1203464.1"/>
    </source>
</evidence>
<organism evidence="4 5">
    <name type="scientific">Heyndrickxia acidicola</name>
    <dbReference type="NCBI Taxonomy" id="209389"/>
    <lineage>
        <taxon>Bacteria</taxon>
        <taxon>Bacillati</taxon>
        <taxon>Bacillota</taxon>
        <taxon>Bacilli</taxon>
        <taxon>Bacillales</taxon>
        <taxon>Bacillaceae</taxon>
        <taxon>Heyndrickxia</taxon>
    </lineage>
</organism>
<dbReference type="SUPFAM" id="SSF52540">
    <property type="entry name" value="P-loop containing nucleoside triphosphate hydrolases"/>
    <property type="match status" value="1"/>
</dbReference>
<dbReference type="Proteomes" id="UP001341444">
    <property type="component" value="Unassembled WGS sequence"/>
</dbReference>
<proteinExistence type="inferred from homology"/>
<evidence type="ECO:0000313" key="5">
    <source>
        <dbReference type="Proteomes" id="UP001341444"/>
    </source>
</evidence>
<accession>A0ABU6MFK4</accession>
<protein>
    <submittedName>
        <fullName evidence="4">Sulfotransferase domain-containing protein</fullName>
    </submittedName>
</protein>
<feature type="domain" description="Sulfotransferase" evidence="3">
    <location>
        <begin position="15"/>
        <end position="235"/>
    </location>
</feature>
<comment type="caution">
    <text evidence="4">The sequence shown here is derived from an EMBL/GenBank/DDBJ whole genome shotgun (WGS) entry which is preliminary data.</text>
</comment>
<name>A0ABU6MFK4_9BACI</name>
<reference evidence="4 5" key="1">
    <citation type="submission" date="2023-03" db="EMBL/GenBank/DDBJ databases">
        <title>Bacillus Genome Sequencing.</title>
        <authorList>
            <person name="Dunlap C."/>
        </authorList>
    </citation>
    <scope>NUCLEOTIDE SEQUENCE [LARGE SCALE GENOMIC DNA]</scope>
    <source>
        <strain evidence="4 5">B-23453</strain>
    </source>
</reference>
<dbReference type="PANTHER" id="PTHR11783">
    <property type="entry name" value="SULFOTRANSFERASE SULT"/>
    <property type="match status" value="1"/>
</dbReference>
<sequence length="253" mass="29274">MKNDHQLFFPPFFFNSIPKSGTHLVKQLLLGIPGIQNDELKGLYGELSYNNDAVEWLTNLKTNEFLNGHIFFSDEWTELLNKCSLKQIFLYRDPRDVVVSMAYFIPTLPEHDLYELFTSSDMTHKKRIMLLIQGIETHSQPDIGEWFDSFLKWSNHPSVLSLSFEEFVTSHSSCLASTQEMARFITEDKLPPDELEQLALIMMENLHPQSSPTFRKGKIGGWKDEFTNELKEAFKLTAGDVLISLGYEKDLNW</sequence>
<evidence type="ECO:0000256" key="1">
    <source>
        <dbReference type="ARBA" id="ARBA00005771"/>
    </source>
</evidence>
<dbReference type="RefSeq" id="WP_066268760.1">
    <property type="nucleotide sequence ID" value="NZ_JARMAB010000012.1"/>
</dbReference>
<dbReference type="InterPro" id="IPR000863">
    <property type="entry name" value="Sulfotransferase_dom"/>
</dbReference>
<gene>
    <name evidence="4" type="ORF">P4T90_10270</name>
</gene>
<dbReference type="InterPro" id="IPR027417">
    <property type="entry name" value="P-loop_NTPase"/>
</dbReference>